<keyword evidence="3" id="KW-0804">Transcription</keyword>
<dbReference type="KEGG" id="apre:CNX65_09785"/>
<keyword evidence="1" id="KW-0805">Transcription regulation</keyword>
<dbReference type="InterPro" id="IPR009057">
    <property type="entry name" value="Homeodomain-like_sf"/>
</dbReference>
<dbReference type="AlphaFoldDB" id="A0A290Z3H4"/>
<evidence type="ECO:0000256" key="5">
    <source>
        <dbReference type="SAM" id="MobiDB-lite"/>
    </source>
</evidence>
<dbReference type="PROSITE" id="PS50977">
    <property type="entry name" value="HTH_TETR_2"/>
    <property type="match status" value="1"/>
</dbReference>
<evidence type="ECO:0000256" key="4">
    <source>
        <dbReference type="PROSITE-ProRule" id="PRU00335"/>
    </source>
</evidence>
<dbReference type="InterPro" id="IPR049445">
    <property type="entry name" value="TetR_SbtR-like_C"/>
</dbReference>
<dbReference type="InterPro" id="IPR050109">
    <property type="entry name" value="HTH-type_TetR-like_transc_reg"/>
</dbReference>
<dbReference type="Pfam" id="PF21597">
    <property type="entry name" value="TetR_C_43"/>
    <property type="match status" value="1"/>
</dbReference>
<accession>A0A290Z3H4</accession>
<evidence type="ECO:0000256" key="1">
    <source>
        <dbReference type="ARBA" id="ARBA00023015"/>
    </source>
</evidence>
<evidence type="ECO:0000313" key="7">
    <source>
        <dbReference type="EMBL" id="ATE53547.1"/>
    </source>
</evidence>
<dbReference type="Gene3D" id="1.10.357.10">
    <property type="entry name" value="Tetracycline Repressor, domain 2"/>
    <property type="match status" value="1"/>
</dbReference>
<evidence type="ECO:0000259" key="6">
    <source>
        <dbReference type="PROSITE" id="PS50977"/>
    </source>
</evidence>
<evidence type="ECO:0000256" key="2">
    <source>
        <dbReference type="ARBA" id="ARBA00023125"/>
    </source>
</evidence>
<feature type="DNA-binding region" description="H-T-H motif" evidence="4">
    <location>
        <begin position="99"/>
        <end position="118"/>
    </location>
</feature>
<dbReference type="SUPFAM" id="SSF48498">
    <property type="entry name" value="Tetracyclin repressor-like, C-terminal domain"/>
    <property type="match status" value="1"/>
</dbReference>
<keyword evidence="2 4" id="KW-0238">DNA-binding</keyword>
<dbReference type="EMBL" id="CP023445">
    <property type="protein sequence ID" value="ATE53547.1"/>
    <property type="molecule type" value="Genomic_DNA"/>
</dbReference>
<reference evidence="7" key="1">
    <citation type="submission" date="2017-09" db="EMBL/GenBank/DDBJ databases">
        <title>Complete Genome Sequence of ansamitocin-producing Bacterium Actinosynnema pretiosum X47.</title>
        <authorList>
            <person name="Cao G."/>
            <person name="Zong G."/>
            <person name="Zhong C."/>
            <person name="Fu J."/>
        </authorList>
    </citation>
    <scope>NUCLEOTIDE SEQUENCE [LARGE SCALE GENOMIC DNA]</scope>
    <source>
        <strain evidence="7">X47</strain>
    </source>
</reference>
<proteinExistence type="predicted"/>
<dbReference type="InterPro" id="IPR036271">
    <property type="entry name" value="Tet_transcr_reg_TetR-rel_C_sf"/>
</dbReference>
<keyword evidence="8" id="KW-1185">Reference proteome</keyword>
<organism evidence="7 8">
    <name type="scientific">Actinosynnema pretiosum</name>
    <dbReference type="NCBI Taxonomy" id="42197"/>
    <lineage>
        <taxon>Bacteria</taxon>
        <taxon>Bacillati</taxon>
        <taxon>Actinomycetota</taxon>
        <taxon>Actinomycetes</taxon>
        <taxon>Pseudonocardiales</taxon>
        <taxon>Pseudonocardiaceae</taxon>
        <taxon>Actinosynnema</taxon>
    </lineage>
</organism>
<feature type="domain" description="HTH tetR-type" evidence="6">
    <location>
        <begin position="76"/>
        <end position="136"/>
    </location>
</feature>
<dbReference type="GO" id="GO:0003700">
    <property type="term" value="F:DNA-binding transcription factor activity"/>
    <property type="evidence" value="ECO:0007669"/>
    <property type="project" value="TreeGrafter"/>
</dbReference>
<name>A0A290Z3H4_9PSEU</name>
<protein>
    <recommendedName>
        <fullName evidence="6">HTH tetR-type domain-containing protein</fullName>
    </recommendedName>
</protein>
<dbReference type="Proteomes" id="UP000218505">
    <property type="component" value="Chromosome"/>
</dbReference>
<feature type="region of interest" description="Disordered" evidence="5">
    <location>
        <begin position="1"/>
        <end position="79"/>
    </location>
</feature>
<feature type="compositionally biased region" description="Basic residues" evidence="5">
    <location>
        <begin position="1"/>
        <end position="19"/>
    </location>
</feature>
<dbReference type="SUPFAM" id="SSF46689">
    <property type="entry name" value="Homeodomain-like"/>
    <property type="match status" value="1"/>
</dbReference>
<dbReference type="Pfam" id="PF00440">
    <property type="entry name" value="TetR_N"/>
    <property type="match status" value="1"/>
</dbReference>
<dbReference type="GO" id="GO:0000976">
    <property type="term" value="F:transcription cis-regulatory region binding"/>
    <property type="evidence" value="ECO:0007669"/>
    <property type="project" value="TreeGrafter"/>
</dbReference>
<dbReference type="PANTHER" id="PTHR30055">
    <property type="entry name" value="HTH-TYPE TRANSCRIPTIONAL REGULATOR RUTR"/>
    <property type="match status" value="1"/>
</dbReference>
<gene>
    <name evidence="7" type="ORF">CNX65_09785</name>
</gene>
<evidence type="ECO:0000313" key="8">
    <source>
        <dbReference type="Proteomes" id="UP000218505"/>
    </source>
</evidence>
<sequence length="268" mass="27976">MGTTRRGRGTRWPTARRGHCAWSPADLPTYGARVPARSPQDRFVPSSPPAGSSPGGPARADGGAAGAVRPRRADARRNHDRIARAAVEAFGRRGPEGPRLEDVAALAGVGVATVYRLFGDRDGVLRAAFELFFAERVAPLVLEAKAGSDPGAGLRLVVAGAVEAFADHRSLVVAAKHAALIEPETLDRLLGEMADLLLEAQRLGQVRDDVVVGDLGGLLMMALAVSQLPDRLRNLALLWDGLRPGGSALPAPEGCRHPSAADGGAPPV</sequence>
<feature type="compositionally biased region" description="Low complexity" evidence="5">
    <location>
        <begin position="49"/>
        <end position="68"/>
    </location>
</feature>
<dbReference type="PANTHER" id="PTHR30055:SF234">
    <property type="entry name" value="HTH-TYPE TRANSCRIPTIONAL REGULATOR BETI"/>
    <property type="match status" value="1"/>
</dbReference>
<evidence type="ECO:0000256" key="3">
    <source>
        <dbReference type="ARBA" id="ARBA00023163"/>
    </source>
</evidence>
<dbReference type="InterPro" id="IPR001647">
    <property type="entry name" value="HTH_TetR"/>
</dbReference>